<keyword evidence="5" id="KW-0720">Serine protease</keyword>
<dbReference type="Gene3D" id="3.40.50.10740">
    <property type="entry name" value="Class I glutamine amidotransferase-like"/>
    <property type="match status" value="1"/>
</dbReference>
<feature type="domain" description="DUF4031" evidence="7">
    <location>
        <begin position="3"/>
        <end position="77"/>
    </location>
</feature>
<organism evidence="9 10">
    <name type="scientific">Microlunatus aurantiacus</name>
    <dbReference type="NCBI Taxonomy" id="446786"/>
    <lineage>
        <taxon>Bacteria</taxon>
        <taxon>Bacillati</taxon>
        <taxon>Actinomycetota</taxon>
        <taxon>Actinomycetes</taxon>
        <taxon>Propionibacteriales</taxon>
        <taxon>Propionibacteriaceae</taxon>
        <taxon>Microlunatus</taxon>
    </lineage>
</organism>
<proteinExistence type="inferred from homology"/>
<comment type="caution">
    <text evidence="9">The sequence shown here is derived from an EMBL/GenBank/DDBJ whole genome shotgun (WGS) entry which is preliminary data.</text>
</comment>
<evidence type="ECO:0000256" key="4">
    <source>
        <dbReference type="ARBA" id="ARBA00022801"/>
    </source>
</evidence>
<keyword evidence="10" id="KW-1185">Reference proteome</keyword>
<dbReference type="PANTHER" id="PTHR30237">
    <property type="entry name" value="MURAMOYLTETRAPEPTIDE CARBOXYPEPTIDASE"/>
    <property type="match status" value="1"/>
</dbReference>
<dbReference type="Pfam" id="PF02016">
    <property type="entry name" value="Peptidase_S66"/>
    <property type="match status" value="1"/>
</dbReference>
<evidence type="ECO:0000256" key="5">
    <source>
        <dbReference type="ARBA" id="ARBA00022825"/>
    </source>
</evidence>
<feature type="domain" description="LD-carboxypeptidase C-terminal" evidence="8">
    <location>
        <begin position="270"/>
        <end position="385"/>
    </location>
</feature>
<evidence type="ECO:0000259" key="6">
    <source>
        <dbReference type="Pfam" id="PF02016"/>
    </source>
</evidence>
<reference evidence="10" key="1">
    <citation type="journal article" date="2019" name="Int. J. Syst. Evol. Microbiol.">
        <title>The Global Catalogue of Microorganisms (GCM) 10K type strain sequencing project: providing services to taxonomists for standard genome sequencing and annotation.</title>
        <authorList>
            <consortium name="The Broad Institute Genomics Platform"/>
            <consortium name="The Broad Institute Genome Sequencing Center for Infectious Disease"/>
            <person name="Wu L."/>
            <person name="Ma J."/>
        </authorList>
    </citation>
    <scope>NUCLEOTIDE SEQUENCE [LARGE SCALE GENOMIC DNA]</scope>
    <source>
        <strain evidence="10">JCM 16548</strain>
    </source>
</reference>
<keyword evidence="4" id="KW-0378">Hydrolase</keyword>
<protein>
    <submittedName>
        <fullName evidence="9">LD-carboxypeptidase</fullName>
    </submittedName>
</protein>
<dbReference type="EMBL" id="BAAAYX010000013">
    <property type="protein sequence ID" value="GAA3711684.1"/>
    <property type="molecule type" value="Genomic_DNA"/>
</dbReference>
<accession>A0ABP7DZ14</accession>
<dbReference type="InterPro" id="IPR040921">
    <property type="entry name" value="Peptidase_S66C"/>
</dbReference>
<evidence type="ECO:0000313" key="10">
    <source>
        <dbReference type="Proteomes" id="UP001500051"/>
    </source>
</evidence>
<evidence type="ECO:0000313" key="9">
    <source>
        <dbReference type="EMBL" id="GAA3711684.1"/>
    </source>
</evidence>
<dbReference type="InterPro" id="IPR027461">
    <property type="entry name" value="Carboxypeptidase_A_C_sf"/>
</dbReference>
<evidence type="ECO:0000256" key="3">
    <source>
        <dbReference type="ARBA" id="ARBA00022670"/>
    </source>
</evidence>
<dbReference type="Pfam" id="PF13223">
    <property type="entry name" value="DUF4031"/>
    <property type="match status" value="1"/>
</dbReference>
<evidence type="ECO:0000256" key="1">
    <source>
        <dbReference type="ARBA" id="ARBA00010233"/>
    </source>
</evidence>
<dbReference type="InterPro" id="IPR040449">
    <property type="entry name" value="Peptidase_S66_N"/>
</dbReference>
<dbReference type="Pfam" id="PF17676">
    <property type="entry name" value="Peptidase_S66C"/>
    <property type="match status" value="1"/>
</dbReference>
<keyword evidence="2" id="KW-0121">Carboxypeptidase</keyword>
<dbReference type="Gene3D" id="3.50.30.60">
    <property type="entry name" value="LD-carboxypeptidase A C-terminal domain-like"/>
    <property type="match status" value="1"/>
</dbReference>
<dbReference type="InterPro" id="IPR029062">
    <property type="entry name" value="Class_I_gatase-like"/>
</dbReference>
<evidence type="ECO:0000259" key="8">
    <source>
        <dbReference type="Pfam" id="PF17676"/>
    </source>
</evidence>
<name>A0ABP7DZ14_9ACTN</name>
<evidence type="ECO:0000259" key="7">
    <source>
        <dbReference type="Pfam" id="PF13223"/>
    </source>
</evidence>
<dbReference type="SUPFAM" id="SSF141986">
    <property type="entry name" value="LD-carboxypeptidase A C-terminal domain-like"/>
    <property type="match status" value="1"/>
</dbReference>
<feature type="domain" description="LD-carboxypeptidase N-terminal" evidence="6">
    <location>
        <begin position="106"/>
        <end position="226"/>
    </location>
</feature>
<gene>
    <name evidence="9" type="ORF">GCM10022204_33130</name>
</gene>
<comment type="similarity">
    <text evidence="1">Belongs to the peptidase S66 family.</text>
</comment>
<evidence type="ECO:0000256" key="2">
    <source>
        <dbReference type="ARBA" id="ARBA00022645"/>
    </source>
</evidence>
<dbReference type="CDD" id="cd07025">
    <property type="entry name" value="Peptidase_S66"/>
    <property type="match status" value="1"/>
</dbReference>
<dbReference type="InterPro" id="IPR027478">
    <property type="entry name" value="LdcA_N"/>
</dbReference>
<dbReference type="SUPFAM" id="SSF52317">
    <property type="entry name" value="Class I glutamine amidotransferase-like"/>
    <property type="match status" value="1"/>
</dbReference>
<dbReference type="PANTHER" id="PTHR30237:SF2">
    <property type="entry name" value="MUREIN TETRAPEPTIDE CARBOXYPEPTIDASE"/>
    <property type="match status" value="1"/>
</dbReference>
<dbReference type="RefSeq" id="WP_344813522.1">
    <property type="nucleotide sequence ID" value="NZ_BAAAYX010000013.1"/>
</dbReference>
<dbReference type="Proteomes" id="UP001500051">
    <property type="component" value="Unassembled WGS sequence"/>
</dbReference>
<sequence>MAIFIDPPTWPGHGRLWSHMISDTAYAELHDFAASVGIPPRAFERDHYDVIADRYEVVVAAGARPATSREIVALLHQAGLRRRHRSVLAPPLGRFWPRPLATGDLVAVVSPSGPVAPERLEPGVVLLESWGLRVRLSPRVLGSYRPLTYLAADDQDRAADLTATWTDPEVAAVWAARGGYGAQRMVDLVDWSAVRAAGPKTFVGFSDITALHARLGRDLDQVTVHGPVLGSVDQLADPETVRALRSMIMDPPAAGARLAAGRSAVPGVGQGRLVGGNLSLVAADVGVEPPPEVSAVAVFEDVGEDGYRIDRMLTQLLRSRWFDQVRGVVVGEFSPVPGASPISSGLAAAVIADRLERLRIPVLTEVAVGHGSRNLALPLGAAVTLAAGPPGTPGTLTLA</sequence>
<dbReference type="InterPro" id="IPR003507">
    <property type="entry name" value="S66_fam"/>
</dbReference>
<dbReference type="InterPro" id="IPR025109">
    <property type="entry name" value="DUF4031"/>
</dbReference>
<keyword evidence="3" id="KW-0645">Protease</keyword>